<sequence>MHINLSLLISSVKLKLISIIFIGLCKFELPYKLKSRTLAKTKNPLTGKISPSPVLNLCFKPLYLTKKTTIGELLAKALDCSFLDADDFHPQSNKDKMHQGIPLTEEDRIPWLEILQDALRESLISGKTVVLSCSALQKQYREIFRSADCNYHHGSFNSAVKFVLLDAKAEVLAERLDKRAAEGKPFMPAKLLQSQLELLQIDDSEAICKVDATLNPQELVNAIKTLIFRPRKPIAL</sequence>
<organism evidence="10 11">
    <name type="scientific">Populus alba x Populus x berolinensis</name>
    <dbReference type="NCBI Taxonomy" id="444605"/>
    <lineage>
        <taxon>Eukaryota</taxon>
        <taxon>Viridiplantae</taxon>
        <taxon>Streptophyta</taxon>
        <taxon>Embryophyta</taxon>
        <taxon>Tracheophyta</taxon>
        <taxon>Spermatophyta</taxon>
        <taxon>Magnoliopsida</taxon>
        <taxon>eudicotyledons</taxon>
        <taxon>Gunneridae</taxon>
        <taxon>Pentapetalae</taxon>
        <taxon>rosids</taxon>
        <taxon>fabids</taxon>
        <taxon>Malpighiales</taxon>
        <taxon>Salicaceae</taxon>
        <taxon>Saliceae</taxon>
        <taxon>Populus</taxon>
    </lineage>
</organism>
<keyword evidence="4 9" id="KW-0808">Transferase</keyword>
<dbReference type="GO" id="GO:0005975">
    <property type="term" value="P:carbohydrate metabolic process"/>
    <property type="evidence" value="ECO:0007669"/>
    <property type="project" value="InterPro"/>
</dbReference>
<dbReference type="FunFam" id="3.40.50.300:FF:000522">
    <property type="entry name" value="Gluconokinase"/>
    <property type="match status" value="1"/>
</dbReference>
<evidence type="ECO:0000256" key="9">
    <source>
        <dbReference type="RuleBase" id="RU363066"/>
    </source>
</evidence>
<dbReference type="InterPro" id="IPR031322">
    <property type="entry name" value="Shikimate/glucono_kinase"/>
</dbReference>
<dbReference type="AlphaFoldDB" id="A0AAD6L7V0"/>
<dbReference type="PANTHER" id="PTHR43442:SF3">
    <property type="entry name" value="GLUCONOKINASE-RELATED"/>
    <property type="match status" value="1"/>
</dbReference>
<evidence type="ECO:0000256" key="4">
    <source>
        <dbReference type="ARBA" id="ARBA00022679"/>
    </source>
</evidence>
<comment type="pathway">
    <text evidence="1 9">Carbohydrate acid metabolism; D-gluconate degradation.</text>
</comment>
<protein>
    <recommendedName>
        <fullName evidence="3 9">Gluconokinase</fullName>
        <ecNumber evidence="3 9">2.7.1.12</ecNumber>
    </recommendedName>
</protein>
<reference evidence="10" key="1">
    <citation type="journal article" date="2023" name="Mol. Ecol. Resour.">
        <title>Chromosome-level genome assembly of a triploid poplar Populus alba 'Berolinensis'.</title>
        <authorList>
            <person name="Chen S."/>
            <person name="Yu Y."/>
            <person name="Wang X."/>
            <person name="Wang S."/>
            <person name="Zhang T."/>
            <person name="Zhou Y."/>
            <person name="He R."/>
            <person name="Meng N."/>
            <person name="Wang Y."/>
            <person name="Liu W."/>
            <person name="Liu Z."/>
            <person name="Liu J."/>
            <person name="Guo Q."/>
            <person name="Huang H."/>
            <person name="Sederoff R.R."/>
            <person name="Wang G."/>
            <person name="Qu G."/>
            <person name="Chen S."/>
        </authorList>
    </citation>
    <scope>NUCLEOTIDE SEQUENCE</scope>
    <source>
        <strain evidence="10">SC-2020</strain>
    </source>
</reference>
<dbReference type="Pfam" id="PF01202">
    <property type="entry name" value="SKI"/>
    <property type="match status" value="1"/>
</dbReference>
<dbReference type="GO" id="GO:0046316">
    <property type="term" value="F:gluconokinase activity"/>
    <property type="evidence" value="ECO:0007669"/>
    <property type="project" value="UniProtKB-EC"/>
</dbReference>
<evidence type="ECO:0000256" key="8">
    <source>
        <dbReference type="ARBA" id="ARBA00048090"/>
    </source>
</evidence>
<gene>
    <name evidence="10" type="ORF">NC653_041193</name>
</gene>
<keyword evidence="7 9" id="KW-0067">ATP-binding</keyword>
<dbReference type="Gene3D" id="3.40.50.300">
    <property type="entry name" value="P-loop containing nucleotide triphosphate hydrolases"/>
    <property type="match status" value="1"/>
</dbReference>
<dbReference type="EMBL" id="JAQIZT010000019">
    <property type="protein sequence ID" value="KAJ6951946.1"/>
    <property type="molecule type" value="Genomic_DNA"/>
</dbReference>
<keyword evidence="6 9" id="KW-0418">Kinase</keyword>
<dbReference type="Proteomes" id="UP001164929">
    <property type="component" value="Chromosome 19"/>
</dbReference>
<dbReference type="GO" id="GO:0005524">
    <property type="term" value="F:ATP binding"/>
    <property type="evidence" value="ECO:0007669"/>
    <property type="project" value="UniProtKB-KW"/>
</dbReference>
<name>A0AAD6L7V0_9ROSI</name>
<dbReference type="SUPFAM" id="SSF52540">
    <property type="entry name" value="P-loop containing nucleoside triphosphate hydrolases"/>
    <property type="match status" value="1"/>
</dbReference>
<evidence type="ECO:0000256" key="3">
    <source>
        <dbReference type="ARBA" id="ARBA00012054"/>
    </source>
</evidence>
<evidence type="ECO:0000256" key="6">
    <source>
        <dbReference type="ARBA" id="ARBA00022777"/>
    </source>
</evidence>
<dbReference type="InterPro" id="IPR027417">
    <property type="entry name" value="P-loop_NTPase"/>
</dbReference>
<evidence type="ECO:0000256" key="2">
    <source>
        <dbReference type="ARBA" id="ARBA00008420"/>
    </source>
</evidence>
<keyword evidence="11" id="KW-1185">Reference proteome</keyword>
<evidence type="ECO:0000313" key="11">
    <source>
        <dbReference type="Proteomes" id="UP001164929"/>
    </source>
</evidence>
<dbReference type="NCBIfam" id="TIGR01313">
    <property type="entry name" value="therm_gnt_kin"/>
    <property type="match status" value="1"/>
</dbReference>
<evidence type="ECO:0000256" key="1">
    <source>
        <dbReference type="ARBA" id="ARBA00004875"/>
    </source>
</evidence>
<dbReference type="GO" id="GO:0005737">
    <property type="term" value="C:cytoplasm"/>
    <property type="evidence" value="ECO:0007669"/>
    <property type="project" value="TreeGrafter"/>
</dbReference>
<comment type="catalytic activity">
    <reaction evidence="8 9">
        <text>D-gluconate + ATP = 6-phospho-D-gluconate + ADP + H(+)</text>
        <dbReference type="Rhea" id="RHEA:19433"/>
        <dbReference type="ChEBI" id="CHEBI:15378"/>
        <dbReference type="ChEBI" id="CHEBI:18391"/>
        <dbReference type="ChEBI" id="CHEBI:30616"/>
        <dbReference type="ChEBI" id="CHEBI:58759"/>
        <dbReference type="ChEBI" id="CHEBI:456216"/>
        <dbReference type="EC" id="2.7.1.12"/>
    </reaction>
</comment>
<dbReference type="InterPro" id="IPR006001">
    <property type="entry name" value="Therm_gnt_kin"/>
</dbReference>
<evidence type="ECO:0000256" key="7">
    <source>
        <dbReference type="ARBA" id="ARBA00022840"/>
    </source>
</evidence>
<evidence type="ECO:0000256" key="5">
    <source>
        <dbReference type="ARBA" id="ARBA00022741"/>
    </source>
</evidence>
<dbReference type="CDD" id="cd02021">
    <property type="entry name" value="GntK"/>
    <property type="match status" value="1"/>
</dbReference>
<comment type="caution">
    <text evidence="10">The sequence shown here is derived from an EMBL/GenBank/DDBJ whole genome shotgun (WGS) entry which is preliminary data.</text>
</comment>
<dbReference type="PANTHER" id="PTHR43442">
    <property type="entry name" value="GLUCONOKINASE-RELATED"/>
    <property type="match status" value="1"/>
</dbReference>
<proteinExistence type="inferred from homology"/>
<evidence type="ECO:0000313" key="10">
    <source>
        <dbReference type="EMBL" id="KAJ6951946.1"/>
    </source>
</evidence>
<dbReference type="EC" id="2.7.1.12" evidence="3 9"/>
<accession>A0AAD6L7V0</accession>
<comment type="similarity">
    <text evidence="2 9">Belongs to the gluconokinase GntK/GntV family.</text>
</comment>
<keyword evidence="5 9" id="KW-0547">Nucleotide-binding</keyword>